<dbReference type="RefSeq" id="WP_367754132.1">
    <property type="nucleotide sequence ID" value="NZ_CP165625.1"/>
</dbReference>
<evidence type="ECO:0000259" key="1">
    <source>
        <dbReference type="Pfam" id="PF01841"/>
    </source>
</evidence>
<evidence type="ECO:0000313" key="2">
    <source>
        <dbReference type="EMBL" id="XDU94034.1"/>
    </source>
</evidence>
<dbReference type="InterPro" id="IPR002931">
    <property type="entry name" value="Transglutaminase-like"/>
</dbReference>
<feature type="domain" description="Transglutaminase-like" evidence="1">
    <location>
        <begin position="64"/>
        <end position="160"/>
    </location>
</feature>
<accession>A0AB39W014</accession>
<reference evidence="2" key="1">
    <citation type="submission" date="2024-07" db="EMBL/GenBank/DDBJ databases">
        <authorList>
            <person name="Biller S.J."/>
        </authorList>
    </citation>
    <scope>NUCLEOTIDE SEQUENCE</scope>
    <source>
        <strain evidence="2">WC2409</strain>
    </source>
</reference>
<sequence>MGKSLHWYLRRHPLLYKIRYRLVSKKVPVSTIEKFCYNTINKKKDIPSLYFELNQSIFGDNYKNRTDLKKAKKIAKWLKNNIKGGPGLGKSSQNALIKMLAGQGGVCSDLAQVFNNFCVINDLKVKEWGLKIESKDSNLRGGHSFNEVYSSELEKWIAIDVSKSILFYQTNSKQPLSVIEMIDLKTENQEIYFTNFNKKKQLDEDRVRDLYFTPNSNPFLITHYSNKTYDTFLDTLGFLPESIIHGLIYLTGNSYVYEFPIITSKKQVAANKIVVQEHHFSI</sequence>
<dbReference type="Gene3D" id="3.10.620.30">
    <property type="match status" value="1"/>
</dbReference>
<dbReference type="Pfam" id="PF01841">
    <property type="entry name" value="Transglut_core"/>
    <property type="match status" value="1"/>
</dbReference>
<dbReference type="SUPFAM" id="SSF54001">
    <property type="entry name" value="Cysteine proteinases"/>
    <property type="match status" value="1"/>
</dbReference>
<name>A0AB39W014_9FLAO</name>
<dbReference type="AlphaFoldDB" id="A0AB39W014"/>
<proteinExistence type="predicted"/>
<dbReference type="EMBL" id="CP165625">
    <property type="protein sequence ID" value="XDU94034.1"/>
    <property type="molecule type" value="Genomic_DNA"/>
</dbReference>
<organism evidence="2">
    <name type="scientific">Flavobacterium sp. WC2409</name>
    <dbReference type="NCBI Taxonomy" id="3234139"/>
    <lineage>
        <taxon>Bacteria</taxon>
        <taxon>Pseudomonadati</taxon>
        <taxon>Bacteroidota</taxon>
        <taxon>Flavobacteriia</taxon>
        <taxon>Flavobacteriales</taxon>
        <taxon>Flavobacteriaceae</taxon>
        <taxon>Flavobacterium</taxon>
    </lineage>
</organism>
<dbReference type="InterPro" id="IPR038765">
    <property type="entry name" value="Papain-like_cys_pep_sf"/>
</dbReference>
<protein>
    <submittedName>
        <fullName evidence="2">Transglutaminase domain-containing protein</fullName>
    </submittedName>
</protein>
<gene>
    <name evidence="2" type="ORF">AB3G34_09020</name>
</gene>